<feature type="compositionally biased region" description="Basic residues" evidence="1">
    <location>
        <begin position="66"/>
        <end position="82"/>
    </location>
</feature>
<sequence length="109" mass="11314">DQVASDPDARPGGRSRGGGGRPERLAAPRPADQGRRRGPRPRPPRLGPRHGPGGAGSAAPGGRDPPHRRPGGPRPAGPRRRPGGPGDRGGRGHRRAGSRAVRTPDRPRT</sequence>
<dbReference type="AlphaFoldDB" id="A0A6J4J1Y8"/>
<gene>
    <name evidence="2" type="ORF">AVDCRST_MAG04-2844</name>
</gene>
<feature type="region of interest" description="Disordered" evidence="1">
    <location>
        <begin position="1"/>
        <end position="109"/>
    </location>
</feature>
<dbReference type="EMBL" id="CADCTL010000199">
    <property type="protein sequence ID" value="CAA9265996.1"/>
    <property type="molecule type" value="Genomic_DNA"/>
</dbReference>
<feature type="non-terminal residue" evidence="2">
    <location>
        <position position="1"/>
    </location>
</feature>
<feature type="non-terminal residue" evidence="2">
    <location>
        <position position="109"/>
    </location>
</feature>
<evidence type="ECO:0000256" key="1">
    <source>
        <dbReference type="SAM" id="MobiDB-lite"/>
    </source>
</evidence>
<reference evidence="2" key="1">
    <citation type="submission" date="2020-02" db="EMBL/GenBank/DDBJ databases">
        <authorList>
            <person name="Meier V. D."/>
        </authorList>
    </citation>
    <scope>NUCLEOTIDE SEQUENCE</scope>
    <source>
        <strain evidence="2">AVDCRST_MAG04</strain>
    </source>
</reference>
<accession>A0A6J4J1Y8</accession>
<proteinExistence type="predicted"/>
<name>A0A6J4J1Y8_9PROT</name>
<protein>
    <submittedName>
        <fullName evidence="2">Uncharacterized protein</fullName>
    </submittedName>
</protein>
<organism evidence="2">
    <name type="scientific">uncultured Acetobacteraceae bacterium</name>
    <dbReference type="NCBI Taxonomy" id="169975"/>
    <lineage>
        <taxon>Bacteria</taxon>
        <taxon>Pseudomonadati</taxon>
        <taxon>Pseudomonadota</taxon>
        <taxon>Alphaproteobacteria</taxon>
        <taxon>Acetobacterales</taxon>
        <taxon>Acetobacteraceae</taxon>
        <taxon>environmental samples</taxon>
    </lineage>
</organism>
<evidence type="ECO:0000313" key="2">
    <source>
        <dbReference type="EMBL" id="CAA9265996.1"/>
    </source>
</evidence>